<evidence type="ECO:0000313" key="2">
    <source>
        <dbReference type="Proteomes" id="UP000515140"/>
    </source>
</evidence>
<dbReference type="Proteomes" id="UP000515140">
    <property type="component" value="Unplaced"/>
</dbReference>
<keyword evidence="2" id="KW-1185">Reference proteome</keyword>
<feature type="compositionally biased region" description="Basic and acidic residues" evidence="1">
    <location>
        <begin position="70"/>
        <end position="83"/>
    </location>
</feature>
<feature type="region of interest" description="Disordered" evidence="1">
    <location>
        <begin position="1"/>
        <end position="39"/>
    </location>
</feature>
<organism evidence="2 3">
    <name type="scientific">Phascolarctos cinereus</name>
    <name type="common">Koala</name>
    <dbReference type="NCBI Taxonomy" id="38626"/>
    <lineage>
        <taxon>Eukaryota</taxon>
        <taxon>Metazoa</taxon>
        <taxon>Chordata</taxon>
        <taxon>Craniata</taxon>
        <taxon>Vertebrata</taxon>
        <taxon>Euteleostomi</taxon>
        <taxon>Mammalia</taxon>
        <taxon>Metatheria</taxon>
        <taxon>Diprotodontia</taxon>
        <taxon>Phascolarctidae</taxon>
        <taxon>Phascolarctos</taxon>
    </lineage>
</organism>
<dbReference type="KEGG" id="pcw:110194389"/>
<evidence type="ECO:0000313" key="3">
    <source>
        <dbReference type="RefSeq" id="XP_020822350.1"/>
    </source>
</evidence>
<sequence>MPQTFPGKKPGSASARRLIRRSLSAPPPRPERRGRGAGRVNLAVFPRPTPAQVIGGWALAGISHWSRSRHGADWPGARREARRLARSGSSRPPLGSLIGPSCNRQQPLVWDASLETRFRILGVPPDVQAGPSSPRPGPIAEISVRSPFLCDPSGLQSVPVSPGCLRLSFTHLSGFGASVSSLPLSPRPARTFHTDRSLLHPSLLNFCMLFQP</sequence>
<gene>
    <name evidence="3" type="primary">LOC110194389</name>
</gene>
<feature type="region of interest" description="Disordered" evidence="1">
    <location>
        <begin position="68"/>
        <end position="100"/>
    </location>
</feature>
<dbReference type="InParanoid" id="A0A6P5IK60"/>
<name>A0A6P5IK60_PHACI</name>
<feature type="compositionally biased region" description="Low complexity" evidence="1">
    <location>
        <begin position="12"/>
        <end position="24"/>
    </location>
</feature>
<protein>
    <submittedName>
        <fullName evidence="3">Uncharacterized protein LOC110194389</fullName>
    </submittedName>
</protein>
<dbReference type="AlphaFoldDB" id="A0A6P5IK60"/>
<dbReference type="RefSeq" id="XP_020822350.1">
    <property type="nucleotide sequence ID" value="XM_020966691.1"/>
</dbReference>
<accession>A0A6P5IK60</accession>
<dbReference type="GeneID" id="110194389"/>
<proteinExistence type="predicted"/>
<evidence type="ECO:0000256" key="1">
    <source>
        <dbReference type="SAM" id="MobiDB-lite"/>
    </source>
</evidence>
<reference evidence="3" key="1">
    <citation type="submission" date="2025-08" db="UniProtKB">
        <authorList>
            <consortium name="RefSeq"/>
        </authorList>
    </citation>
    <scope>IDENTIFICATION</scope>
    <source>
        <tissue evidence="3">Spleen</tissue>
    </source>
</reference>